<dbReference type="Proteomes" id="UP001217918">
    <property type="component" value="Unassembled WGS sequence"/>
</dbReference>
<accession>A0AAD9M9C0</accession>
<evidence type="ECO:0000313" key="2">
    <source>
        <dbReference type="Proteomes" id="UP001217918"/>
    </source>
</evidence>
<proteinExistence type="predicted"/>
<organism evidence="1 2">
    <name type="scientific">Phyllachora maydis</name>
    <dbReference type="NCBI Taxonomy" id="1825666"/>
    <lineage>
        <taxon>Eukaryota</taxon>
        <taxon>Fungi</taxon>
        <taxon>Dikarya</taxon>
        <taxon>Ascomycota</taxon>
        <taxon>Pezizomycotina</taxon>
        <taxon>Sordariomycetes</taxon>
        <taxon>Sordariomycetidae</taxon>
        <taxon>Phyllachorales</taxon>
        <taxon>Phyllachoraceae</taxon>
        <taxon>Phyllachora</taxon>
    </lineage>
</organism>
<reference evidence="1" key="1">
    <citation type="journal article" date="2023" name="Mol. Plant Microbe Interact.">
        <title>Elucidating the Obligate Nature and Biological Capacity of an Invasive Fungal Corn Pathogen.</title>
        <authorList>
            <person name="MacCready J.S."/>
            <person name="Roggenkamp E.M."/>
            <person name="Gdanetz K."/>
            <person name="Chilvers M.I."/>
        </authorList>
    </citation>
    <scope>NUCLEOTIDE SEQUENCE</scope>
    <source>
        <strain evidence="1">PM02</strain>
    </source>
</reference>
<sequence>MWTAEPTTPAFRAGDGTAWEEKLFVTAARRRFSGVEKKQVDEIDHDCHFPFTPAVYSTRCKAECLVPGWGKWDQV</sequence>
<protein>
    <submittedName>
        <fullName evidence="1">Uncharacterized protein</fullName>
    </submittedName>
</protein>
<dbReference type="EMBL" id="JAQQPM010000001">
    <property type="protein sequence ID" value="KAK2067035.1"/>
    <property type="molecule type" value="Genomic_DNA"/>
</dbReference>
<comment type="caution">
    <text evidence="1">The sequence shown here is derived from an EMBL/GenBank/DDBJ whole genome shotgun (WGS) entry which is preliminary data.</text>
</comment>
<dbReference type="AlphaFoldDB" id="A0AAD9M9C0"/>
<keyword evidence="2" id="KW-1185">Reference proteome</keyword>
<gene>
    <name evidence="1" type="ORF">P8C59_000804</name>
</gene>
<name>A0AAD9M9C0_9PEZI</name>
<evidence type="ECO:0000313" key="1">
    <source>
        <dbReference type="EMBL" id="KAK2067035.1"/>
    </source>
</evidence>